<keyword evidence="5" id="KW-1185">Reference proteome</keyword>
<proteinExistence type="inferred from homology"/>
<dbReference type="EMBL" id="CABIJS010000066">
    <property type="protein sequence ID" value="VUZ41734.1"/>
    <property type="molecule type" value="Genomic_DNA"/>
</dbReference>
<accession>A0A564Y5E9</accession>
<protein>
    <submittedName>
        <fullName evidence="4">Uncharacterized protein</fullName>
    </submittedName>
</protein>
<feature type="non-terminal residue" evidence="4">
    <location>
        <position position="99"/>
    </location>
</feature>
<dbReference type="GO" id="GO:0005739">
    <property type="term" value="C:mitochondrion"/>
    <property type="evidence" value="ECO:0007669"/>
    <property type="project" value="TreeGrafter"/>
</dbReference>
<dbReference type="GO" id="GO:0006641">
    <property type="term" value="P:triglyceride metabolic process"/>
    <property type="evidence" value="ECO:0007669"/>
    <property type="project" value="TreeGrafter"/>
</dbReference>
<dbReference type="InterPro" id="IPR043129">
    <property type="entry name" value="ATPase_NBD"/>
</dbReference>
<evidence type="ECO:0000256" key="1">
    <source>
        <dbReference type="ARBA" id="ARBA00009156"/>
    </source>
</evidence>
<dbReference type="Gene3D" id="3.30.420.40">
    <property type="match status" value="2"/>
</dbReference>
<dbReference type="AlphaFoldDB" id="A0A564Y5E9"/>
<evidence type="ECO:0000313" key="5">
    <source>
        <dbReference type="Proteomes" id="UP000321570"/>
    </source>
</evidence>
<reference evidence="4 5" key="1">
    <citation type="submission" date="2019-07" db="EMBL/GenBank/DDBJ databases">
        <authorList>
            <person name="Jastrzebski P J."/>
            <person name="Paukszto L."/>
            <person name="Jastrzebski P J."/>
        </authorList>
    </citation>
    <scope>NUCLEOTIDE SEQUENCE [LARGE SCALE GENOMIC DNA]</scope>
    <source>
        <strain evidence="4 5">WMS-il1</strain>
    </source>
</reference>
<comment type="similarity">
    <text evidence="1">Belongs to the FGGY kinase family.</text>
</comment>
<sequence>ELCEFFQIDPQILPTVITSAQKYSHIHDPDCLLDGVALGGILGDQQAALVGQTWDPNPDPSCPRPHVKVTYGTGAFLLWDIGEEPSFSPYGLLTTVAYQ</sequence>
<dbReference type="GO" id="GO:0006071">
    <property type="term" value="P:glycerol metabolic process"/>
    <property type="evidence" value="ECO:0007669"/>
    <property type="project" value="TreeGrafter"/>
</dbReference>
<evidence type="ECO:0000256" key="3">
    <source>
        <dbReference type="ARBA" id="ARBA00022777"/>
    </source>
</evidence>
<feature type="non-terminal residue" evidence="4">
    <location>
        <position position="1"/>
    </location>
</feature>
<dbReference type="GO" id="GO:0046167">
    <property type="term" value="P:glycerol-3-phosphate biosynthetic process"/>
    <property type="evidence" value="ECO:0007669"/>
    <property type="project" value="TreeGrafter"/>
</dbReference>
<dbReference type="Proteomes" id="UP000321570">
    <property type="component" value="Unassembled WGS sequence"/>
</dbReference>
<organism evidence="4 5">
    <name type="scientific">Hymenolepis diminuta</name>
    <name type="common">Rat tapeworm</name>
    <dbReference type="NCBI Taxonomy" id="6216"/>
    <lineage>
        <taxon>Eukaryota</taxon>
        <taxon>Metazoa</taxon>
        <taxon>Spiralia</taxon>
        <taxon>Lophotrochozoa</taxon>
        <taxon>Platyhelminthes</taxon>
        <taxon>Cestoda</taxon>
        <taxon>Eucestoda</taxon>
        <taxon>Cyclophyllidea</taxon>
        <taxon>Hymenolepididae</taxon>
        <taxon>Hymenolepis</taxon>
    </lineage>
</organism>
<keyword evidence="2" id="KW-0808">Transferase</keyword>
<dbReference type="GO" id="GO:0004370">
    <property type="term" value="F:glycerol kinase activity"/>
    <property type="evidence" value="ECO:0007669"/>
    <property type="project" value="TreeGrafter"/>
</dbReference>
<evidence type="ECO:0000256" key="2">
    <source>
        <dbReference type="ARBA" id="ARBA00022679"/>
    </source>
</evidence>
<dbReference type="PANTHER" id="PTHR10196:SF69">
    <property type="entry name" value="GLYCEROL KINASE"/>
    <property type="match status" value="1"/>
</dbReference>
<name>A0A564Y5E9_HYMDI</name>
<dbReference type="SUPFAM" id="SSF53067">
    <property type="entry name" value="Actin-like ATPase domain"/>
    <property type="match status" value="1"/>
</dbReference>
<dbReference type="PANTHER" id="PTHR10196">
    <property type="entry name" value="SUGAR KINASE"/>
    <property type="match status" value="1"/>
</dbReference>
<gene>
    <name evidence="4" type="ORF">WMSIL1_LOCUS2421</name>
</gene>
<keyword evidence="3" id="KW-0418">Kinase</keyword>
<evidence type="ECO:0000313" key="4">
    <source>
        <dbReference type="EMBL" id="VUZ41734.1"/>
    </source>
</evidence>